<dbReference type="PANTHER" id="PTHR21091">
    <property type="entry name" value="METHYLTETRAHYDROFOLATE:HOMOCYSTEINE METHYLTRANSFERASE RELATED"/>
    <property type="match status" value="1"/>
</dbReference>
<dbReference type="Pfam" id="PF01208">
    <property type="entry name" value="URO-D"/>
    <property type="match status" value="1"/>
</dbReference>
<protein>
    <submittedName>
        <fullName evidence="2">Uroporphyrinogen decarboxylase 1 chloroplastic</fullName>
    </submittedName>
</protein>
<feature type="domain" description="Uroporphyrinogen decarboxylase (URO-D)" evidence="1">
    <location>
        <begin position="34"/>
        <end position="169"/>
    </location>
</feature>
<gene>
    <name evidence="2" type="ORF">ZEAMMB73_Zm00001d044321</name>
</gene>
<dbReference type="ExpressionAtlas" id="A0A1D6NKX4">
    <property type="expression patterns" value="baseline and differential"/>
</dbReference>
<organism evidence="2">
    <name type="scientific">Zea mays</name>
    <name type="common">Maize</name>
    <dbReference type="NCBI Taxonomy" id="4577"/>
    <lineage>
        <taxon>Eukaryota</taxon>
        <taxon>Viridiplantae</taxon>
        <taxon>Streptophyta</taxon>
        <taxon>Embryophyta</taxon>
        <taxon>Tracheophyta</taxon>
        <taxon>Spermatophyta</taxon>
        <taxon>Magnoliopsida</taxon>
        <taxon>Liliopsida</taxon>
        <taxon>Poales</taxon>
        <taxon>Poaceae</taxon>
        <taxon>PACMAD clade</taxon>
        <taxon>Panicoideae</taxon>
        <taxon>Andropogonodae</taxon>
        <taxon>Andropogoneae</taxon>
        <taxon>Tripsacinae</taxon>
        <taxon>Zea</taxon>
    </lineage>
</organism>
<dbReference type="InParanoid" id="A0A1D6NKX4"/>
<evidence type="ECO:0000259" key="1">
    <source>
        <dbReference type="Pfam" id="PF01208"/>
    </source>
</evidence>
<dbReference type="GO" id="GO:0006779">
    <property type="term" value="P:porphyrin-containing compound biosynthetic process"/>
    <property type="evidence" value="ECO:0007669"/>
    <property type="project" value="InterPro"/>
</dbReference>
<dbReference type="AlphaFoldDB" id="A0A1D6NKX4"/>
<dbReference type="SMR" id="A0A1D6NKX4"/>
<dbReference type="GO" id="GO:0004853">
    <property type="term" value="F:uroporphyrinogen decarboxylase activity"/>
    <property type="evidence" value="ECO:0007669"/>
    <property type="project" value="InterPro"/>
</dbReference>
<dbReference type="PANTHER" id="PTHR21091:SF167">
    <property type="entry name" value="UROPORPHYRINOGEN DECARBOXYLASE 1, CHLOROPLASTIC"/>
    <property type="match status" value="1"/>
</dbReference>
<sequence>MTNTYTNIKNMCHTAPDVLRLQLAQCIKLLYLVIMIVNRIKKECPHVPLMLYINGNGGLLERMKDTRVDVIGLDWTVDMADGRKRLGNGISVQGNVDPAFLFSPLPVLTDEIRRRLYLVACIELDVVTSLLLWVVKAAGTKGHILNLGHGVLQKTPEEAVAHFFDVTRSLRYDTHFQGSVAEELQPVA</sequence>
<dbReference type="InterPro" id="IPR038071">
    <property type="entry name" value="UROD/MetE-like_sf"/>
</dbReference>
<dbReference type="SUPFAM" id="SSF51726">
    <property type="entry name" value="UROD/MetE-like"/>
    <property type="match status" value="1"/>
</dbReference>
<dbReference type="OMA" id="ENNCEQI"/>
<dbReference type="EMBL" id="CM007649">
    <property type="protein sequence ID" value="ONM40880.1"/>
    <property type="molecule type" value="Genomic_DNA"/>
</dbReference>
<name>A0A1D6NKX4_MAIZE</name>
<accession>A0A1D6NKX4</accession>
<proteinExistence type="predicted"/>
<evidence type="ECO:0000313" key="2">
    <source>
        <dbReference type="EMBL" id="ONM40880.1"/>
    </source>
</evidence>
<dbReference type="STRING" id="4577.A0A1D6NKX4"/>
<reference evidence="2" key="1">
    <citation type="submission" date="2015-12" db="EMBL/GenBank/DDBJ databases">
        <title>Update maize B73 reference genome by single molecule sequencing technologies.</title>
        <authorList>
            <consortium name="Maize Genome Sequencing Project"/>
            <person name="Ware D."/>
        </authorList>
    </citation>
    <scope>NUCLEOTIDE SEQUENCE [LARGE SCALE GENOMIC DNA]</scope>
    <source>
        <tissue evidence="2">Seedling</tissue>
    </source>
</reference>
<dbReference type="Gene3D" id="3.20.20.210">
    <property type="match status" value="1"/>
</dbReference>
<dbReference type="InterPro" id="IPR000257">
    <property type="entry name" value="Uroporphyrinogen_deCOase"/>
</dbReference>